<evidence type="ECO:0000313" key="2">
    <source>
        <dbReference type="EMBL" id="KRZ01643.1"/>
    </source>
</evidence>
<dbReference type="Proteomes" id="UP000055024">
    <property type="component" value="Unassembled WGS sequence"/>
</dbReference>
<evidence type="ECO:0000313" key="3">
    <source>
        <dbReference type="Proteomes" id="UP000055024"/>
    </source>
</evidence>
<sequence>MDRRLRRKLITTPCGAGGSSSTLAGATGGVSVLRGAPTRETARQTTMRYPDRLVNKSIAQDNFMINKQQAIRFERNNSAVAYLLVFFIRKSEH</sequence>
<evidence type="ECO:0000256" key="1">
    <source>
        <dbReference type="SAM" id="MobiDB-lite"/>
    </source>
</evidence>
<gene>
    <name evidence="2" type="ORF">T11_17777</name>
</gene>
<comment type="caution">
    <text evidence="2">The sequence shown here is derived from an EMBL/GenBank/DDBJ whole genome shotgun (WGS) entry which is preliminary data.</text>
</comment>
<proteinExistence type="predicted"/>
<name>A0A0V1GTT8_9BILA</name>
<reference evidence="2 3" key="1">
    <citation type="submission" date="2015-01" db="EMBL/GenBank/DDBJ databases">
        <title>Evolution of Trichinella species and genotypes.</title>
        <authorList>
            <person name="Korhonen P.K."/>
            <person name="Edoardo P."/>
            <person name="Giuseppe L.R."/>
            <person name="Gasser R.B."/>
        </authorList>
    </citation>
    <scope>NUCLEOTIDE SEQUENCE [LARGE SCALE GENOMIC DNA]</scope>
    <source>
        <strain evidence="2">ISS1029</strain>
    </source>
</reference>
<dbReference type="AlphaFoldDB" id="A0A0V1GTT8"/>
<protein>
    <submittedName>
        <fullName evidence="2">Uncharacterized protein</fullName>
    </submittedName>
</protein>
<dbReference type="EMBL" id="JYDP01000272">
    <property type="protein sequence ID" value="KRZ01643.1"/>
    <property type="molecule type" value="Genomic_DNA"/>
</dbReference>
<feature type="region of interest" description="Disordered" evidence="1">
    <location>
        <begin position="1"/>
        <end position="44"/>
    </location>
</feature>
<accession>A0A0V1GTT8</accession>
<keyword evidence="3" id="KW-1185">Reference proteome</keyword>
<organism evidence="2 3">
    <name type="scientific">Trichinella zimbabwensis</name>
    <dbReference type="NCBI Taxonomy" id="268475"/>
    <lineage>
        <taxon>Eukaryota</taxon>
        <taxon>Metazoa</taxon>
        <taxon>Ecdysozoa</taxon>
        <taxon>Nematoda</taxon>
        <taxon>Enoplea</taxon>
        <taxon>Dorylaimia</taxon>
        <taxon>Trichinellida</taxon>
        <taxon>Trichinellidae</taxon>
        <taxon>Trichinella</taxon>
    </lineage>
</organism>